<gene>
    <name evidence="2" type="ORF">JTE90_000278</name>
</gene>
<evidence type="ECO:0000256" key="1">
    <source>
        <dbReference type="SAM" id="MobiDB-lite"/>
    </source>
</evidence>
<dbReference type="EMBL" id="JAFNEN010000027">
    <property type="protein sequence ID" value="KAG8199410.1"/>
    <property type="molecule type" value="Genomic_DNA"/>
</dbReference>
<organism evidence="2 3">
    <name type="scientific">Oedothorax gibbosus</name>
    <dbReference type="NCBI Taxonomy" id="931172"/>
    <lineage>
        <taxon>Eukaryota</taxon>
        <taxon>Metazoa</taxon>
        <taxon>Ecdysozoa</taxon>
        <taxon>Arthropoda</taxon>
        <taxon>Chelicerata</taxon>
        <taxon>Arachnida</taxon>
        <taxon>Araneae</taxon>
        <taxon>Araneomorphae</taxon>
        <taxon>Entelegynae</taxon>
        <taxon>Araneoidea</taxon>
        <taxon>Linyphiidae</taxon>
        <taxon>Erigoninae</taxon>
        <taxon>Oedothorax</taxon>
    </lineage>
</organism>
<sequence length="76" mass="8268">MLSRRQSTTQQITVTPPSHDHHRIRKKCLAGLPAKRGKPGTSGATSECEQPTGLHGYSACALFGYSFKTTARHFGL</sequence>
<accession>A0AAV6VRZ2</accession>
<evidence type="ECO:0000313" key="2">
    <source>
        <dbReference type="EMBL" id="KAG8199410.1"/>
    </source>
</evidence>
<comment type="caution">
    <text evidence="2">The sequence shown here is derived from an EMBL/GenBank/DDBJ whole genome shotgun (WGS) entry which is preliminary data.</text>
</comment>
<proteinExistence type="predicted"/>
<keyword evidence="3" id="KW-1185">Reference proteome</keyword>
<reference evidence="2 3" key="1">
    <citation type="journal article" date="2022" name="Nat. Ecol. Evol.">
        <title>A masculinizing supergene underlies an exaggerated male reproductive morph in a spider.</title>
        <authorList>
            <person name="Hendrickx F."/>
            <person name="De Corte Z."/>
            <person name="Sonet G."/>
            <person name="Van Belleghem S.M."/>
            <person name="Kostlbacher S."/>
            <person name="Vangestel C."/>
        </authorList>
    </citation>
    <scope>NUCLEOTIDE SEQUENCE [LARGE SCALE GENOMIC DNA]</scope>
    <source>
        <strain evidence="2">W744_W776</strain>
    </source>
</reference>
<feature type="compositionally biased region" description="Polar residues" evidence="1">
    <location>
        <begin position="1"/>
        <end position="16"/>
    </location>
</feature>
<dbReference type="AlphaFoldDB" id="A0AAV6VRZ2"/>
<evidence type="ECO:0000313" key="3">
    <source>
        <dbReference type="Proteomes" id="UP000827092"/>
    </source>
</evidence>
<feature type="region of interest" description="Disordered" evidence="1">
    <location>
        <begin position="1"/>
        <end position="52"/>
    </location>
</feature>
<protein>
    <submittedName>
        <fullName evidence="2">Uncharacterized protein</fullName>
    </submittedName>
</protein>
<dbReference type="Proteomes" id="UP000827092">
    <property type="component" value="Unassembled WGS sequence"/>
</dbReference>
<name>A0AAV6VRZ2_9ARAC</name>